<accession>A0ABT5GKF8</accession>
<name>A0ABT5GKF8_9MICO</name>
<gene>
    <name evidence="4" type="ORF">OO014_13060</name>
</gene>
<feature type="transmembrane region" description="Helical" evidence="2">
    <location>
        <begin position="41"/>
        <end position="61"/>
    </location>
</feature>
<evidence type="ECO:0000313" key="5">
    <source>
        <dbReference type="Proteomes" id="UP001150259"/>
    </source>
</evidence>
<reference evidence="4 5" key="1">
    <citation type="submission" date="2022-11" db="EMBL/GenBank/DDBJ databases">
        <title>Anaerobic phenanthrene biodegradation by a DNRA strain PheN6.</title>
        <authorList>
            <person name="Zhang Z."/>
        </authorList>
    </citation>
    <scope>NUCLEOTIDE SEQUENCE [LARGE SCALE GENOMIC DNA]</scope>
    <source>
        <strain evidence="4 5">PheN6</strain>
    </source>
</reference>
<keyword evidence="2" id="KW-0812">Transmembrane</keyword>
<dbReference type="InterPro" id="IPR013974">
    <property type="entry name" value="SAF"/>
</dbReference>
<dbReference type="CDD" id="cd11614">
    <property type="entry name" value="SAF_CpaB_FlgA_like"/>
    <property type="match status" value="1"/>
</dbReference>
<evidence type="ECO:0000259" key="3">
    <source>
        <dbReference type="SMART" id="SM00858"/>
    </source>
</evidence>
<keyword evidence="5" id="KW-1185">Reference proteome</keyword>
<sequence length="262" mass="25968">MRLLPVLGRARPSALRAAPSGAALRRARPGSRLQRTRRARLRRWVAAGLVGLAVAVGLSAVRPRGPVEPGLATVVASRAIAAGAVITPADVRVEIRRSDQRPESAAADLGAVVGRRTAAPIESRGVITDERLSGAGLLAGRADGRVAMTVPVMAIALSGVMAGGRVDLYATGTGEQVVSGAPVLAVLGGPAGSSAASGSGVATGGGGEATADGPVGAPLDWDQNGEPGVTVAVSAAEARLIATHLSALSAGESFVLALQPNS</sequence>
<evidence type="ECO:0000313" key="4">
    <source>
        <dbReference type="EMBL" id="MDC5698191.1"/>
    </source>
</evidence>
<evidence type="ECO:0000256" key="1">
    <source>
        <dbReference type="SAM" id="MobiDB-lite"/>
    </source>
</evidence>
<protein>
    <recommendedName>
        <fullName evidence="3">SAF domain-containing protein</fullName>
    </recommendedName>
</protein>
<organism evidence="4 5">
    <name type="scientific">Intrasporangium calvum</name>
    <dbReference type="NCBI Taxonomy" id="53358"/>
    <lineage>
        <taxon>Bacteria</taxon>
        <taxon>Bacillati</taxon>
        <taxon>Actinomycetota</taxon>
        <taxon>Actinomycetes</taxon>
        <taxon>Micrococcales</taxon>
        <taxon>Intrasporangiaceae</taxon>
        <taxon>Intrasporangium</taxon>
    </lineage>
</organism>
<dbReference type="EMBL" id="JAPFQL010000057">
    <property type="protein sequence ID" value="MDC5698191.1"/>
    <property type="molecule type" value="Genomic_DNA"/>
</dbReference>
<dbReference type="Proteomes" id="UP001150259">
    <property type="component" value="Unassembled WGS sequence"/>
</dbReference>
<dbReference type="RefSeq" id="WP_272462765.1">
    <property type="nucleotide sequence ID" value="NZ_JAPFQL010000057.1"/>
</dbReference>
<dbReference type="Gene3D" id="3.90.1210.10">
    <property type="entry name" value="Antifreeze-like/N-acetylneuraminic acid synthase C-terminal domain"/>
    <property type="match status" value="1"/>
</dbReference>
<feature type="region of interest" description="Disordered" evidence="1">
    <location>
        <begin position="196"/>
        <end position="220"/>
    </location>
</feature>
<keyword evidence="2" id="KW-0472">Membrane</keyword>
<dbReference type="Pfam" id="PF08666">
    <property type="entry name" value="SAF"/>
    <property type="match status" value="1"/>
</dbReference>
<dbReference type="SMART" id="SM00858">
    <property type="entry name" value="SAF"/>
    <property type="match status" value="1"/>
</dbReference>
<keyword evidence="2" id="KW-1133">Transmembrane helix</keyword>
<comment type="caution">
    <text evidence="4">The sequence shown here is derived from an EMBL/GenBank/DDBJ whole genome shotgun (WGS) entry which is preliminary data.</text>
</comment>
<evidence type="ECO:0000256" key="2">
    <source>
        <dbReference type="SAM" id="Phobius"/>
    </source>
</evidence>
<feature type="domain" description="SAF" evidence="3">
    <location>
        <begin position="71"/>
        <end position="133"/>
    </location>
</feature>
<proteinExistence type="predicted"/>